<gene>
    <name evidence="1" type="ORF">ASN18_1990</name>
</gene>
<dbReference type="InterPro" id="IPR003718">
    <property type="entry name" value="OsmC/Ohr_fam"/>
</dbReference>
<keyword evidence="2" id="KW-1185">Reference proteome</keyword>
<accession>A0ABR5SFL4</accession>
<comment type="caution">
    <text evidence="1">The sequence shown here is derived from an EMBL/GenBank/DDBJ whole genome shotgun (WGS) entry which is preliminary data.</text>
</comment>
<reference evidence="1 2" key="1">
    <citation type="submission" date="2015-11" db="EMBL/GenBank/DDBJ databases">
        <authorList>
            <person name="Lin W."/>
        </authorList>
    </citation>
    <scope>NUCLEOTIDE SEQUENCE [LARGE SCALE GENOMIC DNA]</scope>
    <source>
        <strain evidence="1 2">HCH-1</strain>
    </source>
</reference>
<dbReference type="InterPro" id="IPR036102">
    <property type="entry name" value="OsmC/Ohrsf"/>
</dbReference>
<evidence type="ECO:0000313" key="1">
    <source>
        <dbReference type="EMBL" id="KWT84063.1"/>
    </source>
</evidence>
<organism evidence="1 2">
    <name type="scientific">Candidatus Magnetominusculus xianensis</name>
    <dbReference type="NCBI Taxonomy" id="1748249"/>
    <lineage>
        <taxon>Bacteria</taxon>
        <taxon>Pseudomonadati</taxon>
        <taxon>Nitrospirota</taxon>
        <taxon>Nitrospiria</taxon>
        <taxon>Nitrospirales</taxon>
        <taxon>Nitrospiraceae</taxon>
        <taxon>Candidatus Magnetominusculus</taxon>
    </lineage>
</organism>
<sequence>MDIVITFPGGKRVNAEFTPVGDAAPEVIATDQPVKYGGDGSAPTPFNYFLASIGTCAGIFVLSFCQKNSIPTEGITLEQTHEYITDGPGKSKLAKIIIDIKVPPDFPEKYYDAIVRVADQCAVKKTIMEQPQFEVKTVVART</sequence>
<dbReference type="RefSeq" id="WP_085052598.1">
    <property type="nucleotide sequence ID" value="NZ_LNQR01000070.1"/>
</dbReference>
<dbReference type="Proteomes" id="UP000060487">
    <property type="component" value="Unassembled WGS sequence"/>
</dbReference>
<evidence type="ECO:0000313" key="2">
    <source>
        <dbReference type="Proteomes" id="UP000060487"/>
    </source>
</evidence>
<name>A0ABR5SFL4_9BACT</name>
<protein>
    <submittedName>
        <fullName evidence="1">Osmotically inducible protein OsmC-like protein</fullName>
    </submittedName>
</protein>
<dbReference type="EMBL" id="LNQR01000070">
    <property type="protein sequence ID" value="KWT84063.1"/>
    <property type="molecule type" value="Genomic_DNA"/>
</dbReference>
<dbReference type="PANTHER" id="PTHR39624:SF2">
    <property type="entry name" value="OSMC-LIKE PROTEIN"/>
    <property type="match status" value="1"/>
</dbReference>
<dbReference type="InterPro" id="IPR015946">
    <property type="entry name" value="KH_dom-like_a/b"/>
</dbReference>
<dbReference type="PANTHER" id="PTHR39624">
    <property type="entry name" value="PROTEIN INVOLVED IN RIMO-MEDIATED BETA-METHYLTHIOLATION OF RIBOSOMAL PROTEIN S12 YCAO"/>
    <property type="match status" value="1"/>
</dbReference>
<proteinExistence type="predicted"/>
<dbReference type="Pfam" id="PF02566">
    <property type="entry name" value="OsmC"/>
    <property type="match status" value="1"/>
</dbReference>
<dbReference type="Gene3D" id="3.30.300.20">
    <property type="match status" value="1"/>
</dbReference>
<dbReference type="SUPFAM" id="SSF82784">
    <property type="entry name" value="OsmC-like"/>
    <property type="match status" value="1"/>
</dbReference>